<evidence type="ECO:0008006" key="4">
    <source>
        <dbReference type="Google" id="ProtNLM"/>
    </source>
</evidence>
<dbReference type="AlphaFoldDB" id="A0AAP7L1E1"/>
<feature type="signal peptide" evidence="1">
    <location>
        <begin position="1"/>
        <end position="23"/>
    </location>
</feature>
<comment type="caution">
    <text evidence="2">The sequence shown here is derived from an EMBL/GenBank/DDBJ whole genome shotgun (WGS) entry which is preliminary data.</text>
</comment>
<dbReference type="Pfam" id="PF04449">
    <property type="entry name" value="Fimbrial_CS1"/>
    <property type="match status" value="1"/>
</dbReference>
<protein>
    <recommendedName>
        <fullName evidence="4">Fimbrial protein</fullName>
    </recommendedName>
</protein>
<keyword evidence="1" id="KW-0732">Signal</keyword>
<proteinExistence type="predicted"/>
<feature type="chain" id="PRO_5042834130" description="Fimbrial protein" evidence="1">
    <location>
        <begin position="24"/>
        <end position="172"/>
    </location>
</feature>
<dbReference type="RefSeq" id="WP_065181680.1">
    <property type="nucleotide sequence ID" value="NZ_CP106759.1"/>
</dbReference>
<dbReference type="InterPro" id="IPR007540">
    <property type="entry name" value="Fimbrial_CS1-type"/>
</dbReference>
<dbReference type="Gene3D" id="2.60.40.2040">
    <property type="entry name" value="CFA/I fimbrial subunit E, pilin domain"/>
    <property type="match status" value="1"/>
</dbReference>
<dbReference type="Proteomes" id="UP000092125">
    <property type="component" value="Unassembled WGS sequence"/>
</dbReference>
<gene>
    <name evidence="2" type="ORF">A9K56_05665</name>
</gene>
<name>A0AAP7L1E1_STEMA</name>
<reference evidence="2 3" key="1">
    <citation type="submission" date="2016-05" db="EMBL/GenBank/DDBJ databases">
        <title>Draft Genome Sequences of Stenotrophomonas maltophilia Strains Sm32COP, Sm41DVV, Sm46PAILV, SmF3, SmF22, SmSOFb1 and SmCVFa1, Isolated from Different Manures, in France.</title>
        <authorList>
            <person name="Nazaret S."/>
            <person name="Bodilis J."/>
        </authorList>
    </citation>
    <scope>NUCLEOTIDE SEQUENCE [LARGE SCALE GENOMIC DNA]</scope>
    <source>
        <strain evidence="2 3">Sm41DVV</strain>
    </source>
</reference>
<evidence type="ECO:0000313" key="2">
    <source>
        <dbReference type="EMBL" id="OBU62303.1"/>
    </source>
</evidence>
<sequence>MSHMFKKAALAVALAGASLTAQAAVETNITVWANVDPTLSLLKADGTALPDAVQLVYRAGGAGLSSWSEDVRIFTNDTEKDVSVRLAADAVLRPDLAAPGAINVPLTVSLNGRALETTPIDFAADDLFDSAIPGASIAMPLRVQQTVSGEINFAGLYSGTVALVVSQNTAAP</sequence>
<organism evidence="2 3">
    <name type="scientific">Stenotrophomonas maltophilia</name>
    <name type="common">Pseudomonas maltophilia</name>
    <name type="synonym">Xanthomonas maltophilia</name>
    <dbReference type="NCBI Taxonomy" id="40324"/>
    <lineage>
        <taxon>Bacteria</taxon>
        <taxon>Pseudomonadati</taxon>
        <taxon>Pseudomonadota</taxon>
        <taxon>Gammaproteobacteria</taxon>
        <taxon>Lysobacterales</taxon>
        <taxon>Lysobacteraceae</taxon>
        <taxon>Stenotrophomonas</taxon>
        <taxon>Stenotrophomonas maltophilia group</taxon>
    </lineage>
</organism>
<dbReference type="EMBL" id="LYVI01000003">
    <property type="protein sequence ID" value="OBU62303.1"/>
    <property type="molecule type" value="Genomic_DNA"/>
</dbReference>
<evidence type="ECO:0000313" key="3">
    <source>
        <dbReference type="Proteomes" id="UP000092125"/>
    </source>
</evidence>
<accession>A0AAP7L1E1</accession>
<dbReference type="GO" id="GO:0009289">
    <property type="term" value="C:pilus"/>
    <property type="evidence" value="ECO:0007669"/>
    <property type="project" value="InterPro"/>
</dbReference>
<evidence type="ECO:0000256" key="1">
    <source>
        <dbReference type="SAM" id="SignalP"/>
    </source>
</evidence>